<feature type="transmembrane region" description="Helical" evidence="1">
    <location>
        <begin position="21"/>
        <end position="44"/>
    </location>
</feature>
<organism evidence="2 3">
    <name type="scientific">Panicum virgatum</name>
    <name type="common">Blackwell switchgrass</name>
    <dbReference type="NCBI Taxonomy" id="38727"/>
    <lineage>
        <taxon>Eukaryota</taxon>
        <taxon>Viridiplantae</taxon>
        <taxon>Streptophyta</taxon>
        <taxon>Embryophyta</taxon>
        <taxon>Tracheophyta</taxon>
        <taxon>Spermatophyta</taxon>
        <taxon>Magnoliopsida</taxon>
        <taxon>Liliopsida</taxon>
        <taxon>Poales</taxon>
        <taxon>Poaceae</taxon>
        <taxon>PACMAD clade</taxon>
        <taxon>Panicoideae</taxon>
        <taxon>Panicodae</taxon>
        <taxon>Paniceae</taxon>
        <taxon>Panicinae</taxon>
        <taxon>Panicum</taxon>
        <taxon>Panicum sect. Hiantes</taxon>
    </lineage>
</organism>
<accession>A0A8T0R9T3</accession>
<evidence type="ECO:0000313" key="3">
    <source>
        <dbReference type="Proteomes" id="UP000823388"/>
    </source>
</evidence>
<keyword evidence="1" id="KW-0812">Transmembrane</keyword>
<keyword evidence="3" id="KW-1185">Reference proteome</keyword>
<evidence type="ECO:0000313" key="2">
    <source>
        <dbReference type="EMBL" id="KAG2582531.1"/>
    </source>
</evidence>
<proteinExistence type="predicted"/>
<protein>
    <submittedName>
        <fullName evidence="2">Uncharacterized protein</fullName>
    </submittedName>
</protein>
<keyword evidence="1" id="KW-0472">Membrane</keyword>
<gene>
    <name evidence="2" type="ORF">PVAP13_6KG184018</name>
</gene>
<evidence type="ECO:0000256" key="1">
    <source>
        <dbReference type="SAM" id="Phobius"/>
    </source>
</evidence>
<dbReference type="EMBL" id="CM029047">
    <property type="protein sequence ID" value="KAG2582531.1"/>
    <property type="molecule type" value="Genomic_DNA"/>
</dbReference>
<dbReference type="Proteomes" id="UP000823388">
    <property type="component" value="Chromosome 6K"/>
</dbReference>
<dbReference type="AlphaFoldDB" id="A0A8T0R9T3"/>
<keyword evidence="1" id="KW-1133">Transmembrane helix</keyword>
<sequence>MEQCRRSSTGSSGFRWLCLARSALALVVTMLAAVVLVMGLLLVLQPGTTIELNIAQSDVFVQRYGTTTYSYSFRFYLEANNPSKALYDTSPPMNESLLAEFDLDPPSLSLSQMEEQEYFVHSYDVNVTSKHAEEKLSNVATVEGVVVEGVVMVLSGELSVANYIKLGTATSPVKFIAQLAQPSSGNFKVYCLKA</sequence>
<reference evidence="2" key="1">
    <citation type="submission" date="2020-05" db="EMBL/GenBank/DDBJ databases">
        <title>WGS assembly of Panicum virgatum.</title>
        <authorList>
            <person name="Lovell J.T."/>
            <person name="Jenkins J."/>
            <person name="Shu S."/>
            <person name="Juenger T.E."/>
            <person name="Schmutz J."/>
        </authorList>
    </citation>
    <scope>NUCLEOTIDE SEQUENCE</scope>
    <source>
        <strain evidence="2">AP13</strain>
    </source>
</reference>
<name>A0A8T0R9T3_PANVG</name>
<comment type="caution">
    <text evidence="2">The sequence shown here is derived from an EMBL/GenBank/DDBJ whole genome shotgun (WGS) entry which is preliminary data.</text>
</comment>